<dbReference type="Proteomes" id="UP000191933">
    <property type="component" value="Unassembled WGS sequence"/>
</dbReference>
<accession>A0A9W5B6S7</accession>
<dbReference type="EMBL" id="FBVY01000042">
    <property type="protein sequence ID" value="CUX02161.1"/>
    <property type="molecule type" value="Genomic_DNA"/>
</dbReference>
<organism evidence="1 2">
    <name type="scientific">Agrobacterium genomosp. 2 str. CFBP 5494</name>
    <dbReference type="NCBI Taxonomy" id="1183436"/>
    <lineage>
        <taxon>Bacteria</taxon>
        <taxon>Pseudomonadati</taxon>
        <taxon>Pseudomonadota</taxon>
        <taxon>Alphaproteobacteria</taxon>
        <taxon>Hyphomicrobiales</taxon>
        <taxon>Rhizobiaceae</taxon>
        <taxon>Rhizobium/Agrobacterium group</taxon>
        <taxon>Agrobacterium</taxon>
        <taxon>Agrobacterium tumefaciens complex</taxon>
    </lineage>
</organism>
<name>A0A9W5B6S7_9HYPH</name>
<comment type="caution">
    <text evidence="1">The sequence shown here is derived from an EMBL/GenBank/DDBJ whole genome shotgun (WGS) entry which is preliminary data.</text>
</comment>
<evidence type="ECO:0000313" key="1">
    <source>
        <dbReference type="EMBL" id="CUX02161.1"/>
    </source>
</evidence>
<evidence type="ECO:0000313" key="2">
    <source>
        <dbReference type="Proteomes" id="UP000191933"/>
    </source>
</evidence>
<sequence length="38" mass="4280">MCLCHTKDANSWLEAATIDKLEGSGDLLRHERDVSNHI</sequence>
<proteinExistence type="predicted"/>
<keyword evidence="2" id="KW-1185">Reference proteome</keyword>
<dbReference type="AlphaFoldDB" id="A0A9W5B6S7"/>
<protein>
    <submittedName>
        <fullName evidence="1">Uncharacterized protein</fullName>
    </submittedName>
</protein>
<reference evidence="1 2" key="1">
    <citation type="submission" date="2016-01" db="EMBL/GenBank/DDBJ databases">
        <authorList>
            <person name="Regsiter A."/>
            <person name="william w."/>
        </authorList>
    </citation>
    <scope>NUCLEOTIDE SEQUENCE [LARGE SCALE GENOMIC DNA]</scope>
    <source>
        <strain evidence="1 2">CFBP 5494</strain>
    </source>
</reference>
<gene>
    <name evidence="1" type="ORF">AGR2A_pa40097</name>
</gene>